<accession>A0ABN7UQD6</accession>
<name>A0ABN7UQD6_GIGMA</name>
<proteinExistence type="predicted"/>
<gene>
    <name evidence="1" type="ORF">GMARGA_LOCUS9411</name>
</gene>
<protein>
    <submittedName>
        <fullName evidence="1">40737_t:CDS:1</fullName>
    </submittedName>
</protein>
<evidence type="ECO:0000313" key="2">
    <source>
        <dbReference type="Proteomes" id="UP000789901"/>
    </source>
</evidence>
<organism evidence="1 2">
    <name type="scientific">Gigaspora margarita</name>
    <dbReference type="NCBI Taxonomy" id="4874"/>
    <lineage>
        <taxon>Eukaryota</taxon>
        <taxon>Fungi</taxon>
        <taxon>Fungi incertae sedis</taxon>
        <taxon>Mucoromycota</taxon>
        <taxon>Glomeromycotina</taxon>
        <taxon>Glomeromycetes</taxon>
        <taxon>Diversisporales</taxon>
        <taxon>Gigasporaceae</taxon>
        <taxon>Gigaspora</taxon>
    </lineage>
</organism>
<sequence length="103" mass="11947">MNILTYQFTGKESEQLPILQPLMFQHLVKFKPTHNVKQLQGPKQRYGLGMGYTKKALDLAFRADRVEKFVSHLKNFIEVAKTDLFSMQDSTSIKDPLHISHKE</sequence>
<keyword evidence="2" id="KW-1185">Reference proteome</keyword>
<comment type="caution">
    <text evidence="1">The sequence shown here is derived from an EMBL/GenBank/DDBJ whole genome shotgun (WGS) entry which is preliminary data.</text>
</comment>
<reference evidence="1 2" key="1">
    <citation type="submission" date="2021-06" db="EMBL/GenBank/DDBJ databases">
        <authorList>
            <person name="Kallberg Y."/>
            <person name="Tangrot J."/>
            <person name="Rosling A."/>
        </authorList>
    </citation>
    <scope>NUCLEOTIDE SEQUENCE [LARGE SCALE GENOMIC DNA]</scope>
    <source>
        <strain evidence="1 2">120-4 pot B 10/14</strain>
    </source>
</reference>
<dbReference type="Proteomes" id="UP000789901">
    <property type="component" value="Unassembled WGS sequence"/>
</dbReference>
<dbReference type="EMBL" id="CAJVQB010005054">
    <property type="protein sequence ID" value="CAG8652131.1"/>
    <property type="molecule type" value="Genomic_DNA"/>
</dbReference>
<evidence type="ECO:0000313" key="1">
    <source>
        <dbReference type="EMBL" id="CAG8652131.1"/>
    </source>
</evidence>